<gene>
    <name evidence="1" type="ORF">BJP34_31175</name>
</gene>
<organism evidence="1 2">
    <name type="scientific">Moorena producens PAL-8-15-08-1</name>
    <dbReference type="NCBI Taxonomy" id="1458985"/>
    <lineage>
        <taxon>Bacteria</taxon>
        <taxon>Bacillati</taxon>
        <taxon>Cyanobacteriota</taxon>
        <taxon>Cyanophyceae</taxon>
        <taxon>Coleofasciculales</taxon>
        <taxon>Coleofasciculaceae</taxon>
        <taxon>Moorena</taxon>
    </lineage>
</organism>
<dbReference type="KEGG" id="mpro:BJP34_31175"/>
<dbReference type="Pfam" id="PF08869">
    <property type="entry name" value="XisI"/>
    <property type="match status" value="1"/>
</dbReference>
<dbReference type="InterPro" id="IPR014968">
    <property type="entry name" value="XisI"/>
</dbReference>
<protein>
    <submittedName>
        <fullName evidence="1">XisI protein</fullName>
    </submittedName>
</protein>
<dbReference type="OrthoDB" id="467081at2"/>
<evidence type="ECO:0000313" key="1">
    <source>
        <dbReference type="EMBL" id="AOX03308.1"/>
    </source>
</evidence>
<dbReference type="STRING" id="1458985.BJP34_31175"/>
<evidence type="ECO:0000313" key="2">
    <source>
        <dbReference type="Proteomes" id="UP000177870"/>
    </source>
</evidence>
<dbReference type="EMBL" id="CP017599">
    <property type="protein sequence ID" value="AOX03308.1"/>
    <property type="molecule type" value="Genomic_DNA"/>
</dbReference>
<accession>A0A1D8U097</accession>
<dbReference type="Gene3D" id="3.30.310.110">
    <property type="entry name" value="XisI-like"/>
    <property type="match status" value="1"/>
</dbReference>
<reference evidence="2" key="1">
    <citation type="submission" date="2016-10" db="EMBL/GenBank/DDBJ databases">
        <title>Comparative genomics uncovers the prolific and rare metabolic potential of the cyanobacterial genus Moorea.</title>
        <authorList>
            <person name="Leao T."/>
            <person name="Castelao G."/>
            <person name="Korobeynikov A."/>
            <person name="Monroe E.A."/>
            <person name="Podell S."/>
            <person name="Glukhov E."/>
            <person name="Allen E."/>
            <person name="Gerwick W.H."/>
            <person name="Gerwick L."/>
        </authorList>
    </citation>
    <scope>NUCLEOTIDE SEQUENCE [LARGE SCALE GENOMIC DNA]</scope>
    <source>
        <strain evidence="2">PAL-8-15-08-1</strain>
    </source>
</reference>
<dbReference type="Proteomes" id="UP000177870">
    <property type="component" value="Chromosome"/>
</dbReference>
<name>A0A1D8U097_9CYAN</name>
<dbReference type="RefSeq" id="WP_070395691.1">
    <property type="nucleotide sequence ID" value="NZ_CP017599.1"/>
</dbReference>
<dbReference type="CDD" id="cd16382">
    <property type="entry name" value="XisI-like"/>
    <property type="match status" value="1"/>
</dbReference>
<dbReference type="SUPFAM" id="SSF143847">
    <property type="entry name" value="XisI-like"/>
    <property type="match status" value="1"/>
</dbReference>
<sequence>MEKVAQYRQYVQTLLNDYAKDDVSNDEVEVQLIFDTVRDHYQWMNVGWEDLNRIYRSIVHLDIKDGKIWLQQNLTDLNPAEELVEMGVPRDDIVLGLQAPYKRPYTDYGVA</sequence>
<dbReference type="InterPro" id="IPR035943">
    <property type="entry name" value="XisI-like_sf"/>
</dbReference>
<dbReference type="AlphaFoldDB" id="A0A1D8U097"/>
<proteinExistence type="predicted"/>